<dbReference type="EMBL" id="QGKV02001507">
    <property type="protein sequence ID" value="KAF3534761.1"/>
    <property type="molecule type" value="Genomic_DNA"/>
</dbReference>
<reference evidence="3 4" key="3">
    <citation type="journal article" date="2020" name="BMC Genomics">
        <title>Intraspecific diversification of the crop wild relative Brassica cretica Lam. using demographic model selection.</title>
        <authorList>
            <person name="Kioukis A."/>
            <person name="Michalopoulou V.A."/>
            <person name="Briers L."/>
            <person name="Pirintsos S."/>
            <person name="Studholme D.J."/>
            <person name="Pavlidis P."/>
            <person name="Sarris P.F."/>
        </authorList>
    </citation>
    <scope>NUCLEOTIDE SEQUENCE [LARGE SCALE GENOMIC DNA]</scope>
    <source>
        <strain evidence="4">cv. PFS-1207/04</strain>
        <strain evidence="3">PFS-1207/04</strain>
    </source>
</reference>
<evidence type="ECO:0000313" key="2">
    <source>
        <dbReference type="EMBL" id="KAF2583643.1"/>
    </source>
</evidence>
<gene>
    <name evidence="3" type="ORF">DY000_02042575</name>
    <name evidence="2" type="ORF">F2Q70_00037048</name>
</gene>
<dbReference type="InterPro" id="IPR001623">
    <property type="entry name" value="DnaJ_domain"/>
</dbReference>
<keyword evidence="4" id="KW-1185">Reference proteome</keyword>
<feature type="domain" description="J" evidence="1">
    <location>
        <begin position="6"/>
        <end position="38"/>
    </location>
</feature>
<sequence>MAAGKDHYSTLNVSRNATLKEIKTAYRTLMDHRKPHKDAFFGGGSGLAMVESECVLISPITEA</sequence>
<comment type="caution">
    <text evidence="2">The sequence shown here is derived from an EMBL/GenBank/DDBJ whole genome shotgun (WGS) entry which is preliminary data.</text>
</comment>
<evidence type="ECO:0000313" key="3">
    <source>
        <dbReference type="EMBL" id="KAF3534761.1"/>
    </source>
</evidence>
<dbReference type="Pfam" id="PF00226">
    <property type="entry name" value="DnaJ"/>
    <property type="match status" value="1"/>
</dbReference>
<dbReference type="Gene3D" id="1.10.287.110">
    <property type="entry name" value="DnaJ domain"/>
    <property type="match status" value="1"/>
</dbReference>
<evidence type="ECO:0000259" key="1">
    <source>
        <dbReference type="Pfam" id="PF00226"/>
    </source>
</evidence>
<evidence type="ECO:0000313" key="4">
    <source>
        <dbReference type="Proteomes" id="UP000266723"/>
    </source>
</evidence>
<reference evidence="2" key="1">
    <citation type="submission" date="2019-12" db="EMBL/GenBank/DDBJ databases">
        <title>Genome sequencing and annotation of Brassica cretica.</title>
        <authorList>
            <person name="Studholme D.J."/>
            <person name="Sarris P.F."/>
        </authorList>
    </citation>
    <scope>NUCLEOTIDE SEQUENCE</scope>
    <source>
        <strain evidence="2">PFS-102/07</strain>
        <tissue evidence="2">Leaf</tissue>
    </source>
</reference>
<dbReference type="CDD" id="cd06257">
    <property type="entry name" value="DnaJ"/>
    <property type="match status" value="1"/>
</dbReference>
<dbReference type="SUPFAM" id="SSF46565">
    <property type="entry name" value="Chaperone J-domain"/>
    <property type="match status" value="1"/>
</dbReference>
<proteinExistence type="predicted"/>
<name>A0A3N6QR34_BRACR</name>
<dbReference type="AlphaFoldDB" id="A0A3N6QR34"/>
<organism evidence="2">
    <name type="scientific">Brassica cretica</name>
    <name type="common">Mustard</name>
    <dbReference type="NCBI Taxonomy" id="69181"/>
    <lineage>
        <taxon>Eukaryota</taxon>
        <taxon>Viridiplantae</taxon>
        <taxon>Streptophyta</taxon>
        <taxon>Embryophyta</taxon>
        <taxon>Tracheophyta</taxon>
        <taxon>Spermatophyta</taxon>
        <taxon>Magnoliopsida</taxon>
        <taxon>eudicotyledons</taxon>
        <taxon>Gunneridae</taxon>
        <taxon>Pentapetalae</taxon>
        <taxon>rosids</taxon>
        <taxon>malvids</taxon>
        <taxon>Brassicales</taxon>
        <taxon>Brassicaceae</taxon>
        <taxon>Brassiceae</taxon>
        <taxon>Brassica</taxon>
    </lineage>
</organism>
<dbReference type="OrthoDB" id="10270799at2759"/>
<reference evidence="3" key="2">
    <citation type="submission" date="2019-12" db="EMBL/GenBank/DDBJ databases">
        <authorList>
            <person name="Studholme D.J."/>
            <person name="Sarris P."/>
        </authorList>
    </citation>
    <scope>NUCLEOTIDE SEQUENCE</scope>
    <source>
        <strain evidence="3">PFS-1207/04</strain>
        <tissue evidence="3">Leaf</tissue>
    </source>
</reference>
<accession>A0A3N6QR34</accession>
<dbReference type="InterPro" id="IPR036869">
    <property type="entry name" value="J_dom_sf"/>
</dbReference>
<protein>
    <recommendedName>
        <fullName evidence="1">J domain-containing protein</fullName>
    </recommendedName>
</protein>
<dbReference type="EMBL" id="QGKY02000246">
    <property type="protein sequence ID" value="KAF2583643.1"/>
    <property type="molecule type" value="Genomic_DNA"/>
</dbReference>
<dbReference type="Proteomes" id="UP000266723">
    <property type="component" value="Unassembled WGS sequence"/>
</dbReference>